<feature type="transmembrane region" description="Helical" evidence="1">
    <location>
        <begin position="37"/>
        <end position="56"/>
    </location>
</feature>
<comment type="caution">
    <text evidence="2">The sequence shown here is derived from an EMBL/GenBank/DDBJ whole genome shotgun (WGS) entry which is preliminary data.</text>
</comment>
<dbReference type="EMBL" id="WWEQ01000065">
    <property type="protein sequence ID" value="MYM20652.1"/>
    <property type="molecule type" value="Genomic_DNA"/>
</dbReference>
<dbReference type="Proteomes" id="UP000469215">
    <property type="component" value="Unassembled WGS sequence"/>
</dbReference>
<keyword evidence="1" id="KW-1133">Transmembrane helix</keyword>
<keyword evidence="1" id="KW-0812">Transmembrane</keyword>
<dbReference type="RefSeq" id="WP_160954066.1">
    <property type="nucleotide sequence ID" value="NZ_WWEQ01000065.1"/>
</dbReference>
<gene>
    <name evidence="2" type="ORF">GSY69_11950</name>
</gene>
<reference evidence="2 3" key="1">
    <citation type="submission" date="2020-01" db="EMBL/GenBank/DDBJ databases">
        <authorList>
            <person name="Deng T."/>
        </authorList>
    </citation>
    <scope>NUCLEOTIDE SEQUENCE [LARGE SCALE GENOMIC DNA]</scope>
    <source>
        <strain evidence="2 3">5221</strain>
    </source>
</reference>
<protein>
    <submittedName>
        <fullName evidence="2">Uncharacterized protein</fullName>
    </submittedName>
</protein>
<accession>A0A6N9HAR4</accession>
<evidence type="ECO:0000256" key="1">
    <source>
        <dbReference type="SAM" id="Phobius"/>
    </source>
</evidence>
<proteinExistence type="predicted"/>
<organism evidence="2 3">
    <name type="scientific">Brevibacterium rongguiense</name>
    <dbReference type="NCBI Taxonomy" id="2695267"/>
    <lineage>
        <taxon>Bacteria</taxon>
        <taxon>Bacillati</taxon>
        <taxon>Actinomycetota</taxon>
        <taxon>Actinomycetes</taxon>
        <taxon>Micrococcales</taxon>
        <taxon>Brevibacteriaceae</taxon>
        <taxon>Brevibacterium</taxon>
    </lineage>
</organism>
<name>A0A6N9HAR4_9MICO</name>
<keyword evidence="3" id="KW-1185">Reference proteome</keyword>
<sequence>MQRQVCVVWAIIMFLEAGAKAVSIGANGFAAGYAWTQILPLVASAVGVALTLLLVARSKRAARAEGGPEGR</sequence>
<evidence type="ECO:0000313" key="3">
    <source>
        <dbReference type="Proteomes" id="UP000469215"/>
    </source>
</evidence>
<keyword evidence="1" id="KW-0472">Membrane</keyword>
<dbReference type="AlphaFoldDB" id="A0A6N9HAR4"/>
<evidence type="ECO:0000313" key="2">
    <source>
        <dbReference type="EMBL" id="MYM20652.1"/>
    </source>
</evidence>